<feature type="transmembrane region" description="Helical" evidence="1">
    <location>
        <begin position="77"/>
        <end position="99"/>
    </location>
</feature>
<feature type="transmembrane region" description="Helical" evidence="1">
    <location>
        <begin position="141"/>
        <end position="166"/>
    </location>
</feature>
<sequence length="425" mass="47118">MDPRARYRHQISDYVRILVENDKDIPFLDVFLAKIYCWLLLAGYITLPPVITSLHRSKVLTQVGSIGEPALHLFQKVPILVIASVLCLGSIVGLVRLWFKRRRNCVWLLNHVFLPVLGNCTVGFITTLTNVYTAHNGTWSVASVTTIAVSAAAVVASGTACVVYWLQLERLREIIPSSLSISPREAAERKPERVLEKHVRVLKKRKFQSSTEKEEKDSYAEVATVLRGGRRLVAAYGQTGHQCVFLAKLDDGENTTQLEHDHIVQLLGLYDHEGQVHAVLEFTPRTLEQICAIPRRLKERHIATISKHVGQGLEYLLANGLTTKTLPPSAVGFTSEGVAKIMYLGVFVKGGPNDSAALGPLIQYMMRSNVSGSESWSAQMTHFITNTSFMSLAEALQCKFLSNGCSSADLAVFVFHAVLKTCDFK</sequence>
<dbReference type="AlphaFoldDB" id="A0AA38RH38"/>
<reference evidence="3" key="1">
    <citation type="submission" date="2022-07" db="EMBL/GenBank/DDBJ databases">
        <title>Fungi with potential for degradation of polypropylene.</title>
        <authorList>
            <person name="Gostincar C."/>
        </authorList>
    </citation>
    <scope>NUCLEOTIDE SEQUENCE</scope>
    <source>
        <strain evidence="3">EXF-13308</strain>
    </source>
</reference>
<dbReference type="GO" id="GO:0005524">
    <property type="term" value="F:ATP binding"/>
    <property type="evidence" value="ECO:0007669"/>
    <property type="project" value="InterPro"/>
</dbReference>
<organism evidence="3 4">
    <name type="scientific">Pleurostoma richardsiae</name>
    <dbReference type="NCBI Taxonomy" id="41990"/>
    <lineage>
        <taxon>Eukaryota</taxon>
        <taxon>Fungi</taxon>
        <taxon>Dikarya</taxon>
        <taxon>Ascomycota</taxon>
        <taxon>Pezizomycotina</taxon>
        <taxon>Sordariomycetes</taxon>
        <taxon>Sordariomycetidae</taxon>
        <taxon>Calosphaeriales</taxon>
        <taxon>Pleurostomataceae</taxon>
        <taxon>Pleurostoma</taxon>
    </lineage>
</organism>
<dbReference type="SUPFAM" id="SSF56112">
    <property type="entry name" value="Protein kinase-like (PK-like)"/>
    <property type="match status" value="1"/>
</dbReference>
<dbReference type="InterPro" id="IPR000719">
    <property type="entry name" value="Prot_kinase_dom"/>
</dbReference>
<dbReference type="PROSITE" id="PS50011">
    <property type="entry name" value="PROTEIN_KINASE_DOM"/>
    <property type="match status" value="1"/>
</dbReference>
<evidence type="ECO:0000313" key="3">
    <source>
        <dbReference type="EMBL" id="KAJ9137685.1"/>
    </source>
</evidence>
<keyword evidence="1" id="KW-0812">Transmembrane</keyword>
<name>A0AA38RH38_9PEZI</name>
<dbReference type="Gene3D" id="1.10.510.10">
    <property type="entry name" value="Transferase(Phosphotransferase) domain 1"/>
    <property type="match status" value="1"/>
</dbReference>
<keyword evidence="1" id="KW-0472">Membrane</keyword>
<feature type="domain" description="Protein kinase" evidence="2">
    <location>
        <begin position="149"/>
        <end position="425"/>
    </location>
</feature>
<keyword evidence="1" id="KW-1133">Transmembrane helix</keyword>
<comment type="caution">
    <text evidence="3">The sequence shown here is derived from an EMBL/GenBank/DDBJ whole genome shotgun (WGS) entry which is preliminary data.</text>
</comment>
<proteinExistence type="predicted"/>
<dbReference type="Proteomes" id="UP001174694">
    <property type="component" value="Unassembled WGS sequence"/>
</dbReference>
<feature type="transmembrane region" description="Helical" evidence="1">
    <location>
        <begin position="106"/>
        <end position="129"/>
    </location>
</feature>
<dbReference type="InterPro" id="IPR011009">
    <property type="entry name" value="Kinase-like_dom_sf"/>
</dbReference>
<feature type="transmembrane region" description="Helical" evidence="1">
    <location>
        <begin position="26"/>
        <end position="47"/>
    </location>
</feature>
<evidence type="ECO:0000259" key="2">
    <source>
        <dbReference type="PROSITE" id="PS50011"/>
    </source>
</evidence>
<evidence type="ECO:0000256" key="1">
    <source>
        <dbReference type="SAM" id="Phobius"/>
    </source>
</evidence>
<keyword evidence="4" id="KW-1185">Reference proteome</keyword>
<gene>
    <name evidence="3" type="ORF">NKR23_g9007</name>
</gene>
<dbReference type="EMBL" id="JANBVO010000033">
    <property type="protein sequence ID" value="KAJ9137685.1"/>
    <property type="molecule type" value="Genomic_DNA"/>
</dbReference>
<evidence type="ECO:0000313" key="4">
    <source>
        <dbReference type="Proteomes" id="UP001174694"/>
    </source>
</evidence>
<accession>A0AA38RH38</accession>
<dbReference type="GO" id="GO:0004672">
    <property type="term" value="F:protein kinase activity"/>
    <property type="evidence" value="ECO:0007669"/>
    <property type="project" value="InterPro"/>
</dbReference>
<protein>
    <recommendedName>
        <fullName evidence="2">Protein kinase domain-containing protein</fullName>
    </recommendedName>
</protein>